<feature type="transmembrane region" description="Helical" evidence="1">
    <location>
        <begin position="45"/>
        <end position="61"/>
    </location>
</feature>
<organism evidence="2 3">
    <name type="scientific">Mauremys mutica</name>
    <name type="common">yellowpond turtle</name>
    <dbReference type="NCBI Taxonomy" id="74926"/>
    <lineage>
        <taxon>Eukaryota</taxon>
        <taxon>Metazoa</taxon>
        <taxon>Chordata</taxon>
        <taxon>Craniata</taxon>
        <taxon>Vertebrata</taxon>
        <taxon>Euteleostomi</taxon>
        <taxon>Archelosauria</taxon>
        <taxon>Testudinata</taxon>
        <taxon>Testudines</taxon>
        <taxon>Cryptodira</taxon>
        <taxon>Durocryptodira</taxon>
        <taxon>Testudinoidea</taxon>
        <taxon>Geoemydidae</taxon>
        <taxon>Geoemydinae</taxon>
        <taxon>Mauremys</taxon>
    </lineage>
</organism>
<dbReference type="EMBL" id="JAHDVG010000464">
    <property type="protein sequence ID" value="KAH1184611.1"/>
    <property type="molecule type" value="Genomic_DNA"/>
</dbReference>
<name>A0A9D3XS88_9SAUR</name>
<evidence type="ECO:0000313" key="2">
    <source>
        <dbReference type="EMBL" id="KAH1184611.1"/>
    </source>
</evidence>
<sequence>MCKVCTICKLNNRGILFLIKRKLFEEKTLGKNQDTKIKMSSTKMVLFYAMYISWCVVHFNICNELTHLVFYRSLYKIKSAQSRQNVGPAESGRYRFSLYA</sequence>
<dbReference type="Proteomes" id="UP000827986">
    <property type="component" value="Unassembled WGS sequence"/>
</dbReference>
<gene>
    <name evidence="2" type="ORF">KIL84_012552</name>
</gene>
<evidence type="ECO:0000313" key="3">
    <source>
        <dbReference type="Proteomes" id="UP000827986"/>
    </source>
</evidence>
<keyword evidence="1" id="KW-0472">Membrane</keyword>
<reference evidence="2" key="1">
    <citation type="submission" date="2021-09" db="EMBL/GenBank/DDBJ databases">
        <title>The genome of Mauremys mutica provides insights into the evolution of semi-aquatic lifestyle.</title>
        <authorList>
            <person name="Gong S."/>
            <person name="Gao Y."/>
        </authorList>
    </citation>
    <scope>NUCLEOTIDE SEQUENCE</scope>
    <source>
        <strain evidence="2">MM-2020</strain>
        <tissue evidence="2">Muscle</tissue>
    </source>
</reference>
<keyword evidence="1" id="KW-1133">Transmembrane helix</keyword>
<accession>A0A9D3XS88</accession>
<keyword evidence="3" id="KW-1185">Reference proteome</keyword>
<keyword evidence="1" id="KW-0812">Transmembrane</keyword>
<dbReference type="AlphaFoldDB" id="A0A9D3XS88"/>
<evidence type="ECO:0000256" key="1">
    <source>
        <dbReference type="SAM" id="Phobius"/>
    </source>
</evidence>
<proteinExistence type="predicted"/>
<comment type="caution">
    <text evidence="2">The sequence shown here is derived from an EMBL/GenBank/DDBJ whole genome shotgun (WGS) entry which is preliminary data.</text>
</comment>
<protein>
    <submittedName>
        <fullName evidence="2">Uncharacterized protein</fullName>
    </submittedName>
</protein>